<keyword evidence="1" id="KW-0812">Transmembrane</keyword>
<feature type="transmembrane region" description="Helical" evidence="1">
    <location>
        <begin position="32"/>
        <end position="53"/>
    </location>
</feature>
<evidence type="ECO:0000313" key="3">
    <source>
        <dbReference type="Proteomes" id="UP001642260"/>
    </source>
</evidence>
<feature type="transmembrane region" description="Helical" evidence="1">
    <location>
        <begin position="219"/>
        <end position="239"/>
    </location>
</feature>
<reference evidence="2 3" key="1">
    <citation type="submission" date="2022-03" db="EMBL/GenBank/DDBJ databases">
        <authorList>
            <person name="Macdonald S."/>
            <person name="Ahmed S."/>
            <person name="Newling K."/>
        </authorList>
    </citation>
    <scope>NUCLEOTIDE SEQUENCE [LARGE SCALE GENOMIC DNA]</scope>
</reference>
<sequence length="320" mass="35198">MATPSPLPPPTVNLCTVLTESKRIINAHSRHFLALSVLFLLPLSFSVTVYPSVSRLILHQSSSPHNSVSLLRSTLQNDAVDTKTLLLLLIPYILLVTVLNLLAIGSITYSVYQGFYGRPVKLISAVRSSVRSFLPLLATLITSNLIVIAIFSILGFAAFLLTRLINFDQVSTVVIVISLAVVVRLYVKWILSWAVVVIESSWGLTPLKRSRSLIEGMESVSMSMILVFAVAQFGFFWISTVSASSGQMDDGGKLWIVVQFVVTSAVLTVLMLYYVAATTVMYMYCKAVRGELAWEIAEYVSLPFDDGKVPHLVSVAYNNV</sequence>
<comment type="caution">
    <text evidence="2">The sequence shown here is derived from an EMBL/GenBank/DDBJ whole genome shotgun (WGS) entry which is preliminary data.</text>
</comment>
<dbReference type="EMBL" id="CAKOAT010586264">
    <property type="protein sequence ID" value="CAH8383362.1"/>
    <property type="molecule type" value="Genomic_DNA"/>
</dbReference>
<keyword evidence="1" id="KW-1133">Transmembrane helix</keyword>
<dbReference type="Proteomes" id="UP001642260">
    <property type="component" value="Unassembled WGS sequence"/>
</dbReference>
<feature type="transmembrane region" description="Helical" evidence="1">
    <location>
        <begin position="173"/>
        <end position="198"/>
    </location>
</feature>
<organism evidence="2 3">
    <name type="scientific">Eruca vesicaria subsp. sativa</name>
    <name type="common">Garden rocket</name>
    <name type="synonym">Eruca sativa</name>
    <dbReference type="NCBI Taxonomy" id="29727"/>
    <lineage>
        <taxon>Eukaryota</taxon>
        <taxon>Viridiplantae</taxon>
        <taxon>Streptophyta</taxon>
        <taxon>Embryophyta</taxon>
        <taxon>Tracheophyta</taxon>
        <taxon>Spermatophyta</taxon>
        <taxon>Magnoliopsida</taxon>
        <taxon>eudicotyledons</taxon>
        <taxon>Gunneridae</taxon>
        <taxon>Pentapetalae</taxon>
        <taxon>rosids</taxon>
        <taxon>malvids</taxon>
        <taxon>Brassicales</taxon>
        <taxon>Brassicaceae</taxon>
        <taxon>Brassiceae</taxon>
        <taxon>Eruca</taxon>
    </lineage>
</organism>
<feature type="transmembrane region" description="Helical" evidence="1">
    <location>
        <begin position="254"/>
        <end position="276"/>
    </location>
</feature>
<dbReference type="PANTHER" id="PTHR33133">
    <property type="entry name" value="OS08G0107100 PROTEIN-RELATED"/>
    <property type="match status" value="1"/>
</dbReference>
<dbReference type="PANTHER" id="PTHR33133:SF7">
    <property type="entry name" value="F26K24.10 PROTEIN-RELATED"/>
    <property type="match status" value="1"/>
</dbReference>
<accession>A0ABC8LIL0</accession>
<evidence type="ECO:0000313" key="2">
    <source>
        <dbReference type="EMBL" id="CAH8383362.1"/>
    </source>
</evidence>
<keyword evidence="1" id="KW-0472">Membrane</keyword>
<feature type="transmembrane region" description="Helical" evidence="1">
    <location>
        <begin position="85"/>
        <end position="112"/>
    </location>
</feature>
<keyword evidence="3" id="KW-1185">Reference proteome</keyword>
<proteinExistence type="predicted"/>
<dbReference type="AlphaFoldDB" id="A0ABC8LIL0"/>
<protein>
    <submittedName>
        <fullName evidence="2">Uncharacterized protein</fullName>
    </submittedName>
</protein>
<feature type="transmembrane region" description="Helical" evidence="1">
    <location>
        <begin position="133"/>
        <end position="161"/>
    </location>
</feature>
<name>A0ABC8LIL0_ERUVS</name>
<evidence type="ECO:0000256" key="1">
    <source>
        <dbReference type="SAM" id="Phobius"/>
    </source>
</evidence>
<gene>
    <name evidence="2" type="ORF">ERUC_LOCUS35845</name>
</gene>